<dbReference type="PROSITE" id="PS51352">
    <property type="entry name" value="THIOREDOXIN_2"/>
    <property type="match status" value="1"/>
</dbReference>
<sequence>MRASLRLFALSLLAAGPILLAPAIPSPAMAQELSDEGRMPSLSGATHWFNSPPLTTQALRGKVVLVDFWTYSCINCLREMPYIRAWAEKYKNSGLVVIGVHAPEFEFEKKTDNIQKAISRFHVDFPVAVDNDRSIWNSFNNEYWPAAYFIDAQGRIRHHHFGEGDYATSERIIQTLLTEAGAKNVPISLVDVSASGEQAEADMNNVGSPETYIGYARARNFISTGGAVQDSANDYVLQGTPELNQWGVTGNWTVTDEHATLNAQGGGITYRFHARDLHLVMGPGPNGKPIRFRVTIDGRTPGMQHGTDIDEQGNGTVTSQRLYQLVRQTGPITDHTFHIEFLDPGVQAFAFTFG</sequence>
<protein>
    <submittedName>
        <fullName evidence="1">Uncharacterized protein</fullName>
    </submittedName>
</protein>
<dbReference type="Gene3D" id="3.40.30.10">
    <property type="entry name" value="Glutaredoxin"/>
    <property type="match status" value="1"/>
</dbReference>
<dbReference type="GO" id="GO:0016491">
    <property type="term" value="F:oxidoreductase activity"/>
    <property type="evidence" value="ECO:0007669"/>
    <property type="project" value="InterPro"/>
</dbReference>
<dbReference type="PANTHER" id="PTHR42852:SF13">
    <property type="entry name" value="PROTEIN DIPZ"/>
    <property type="match status" value="1"/>
</dbReference>
<dbReference type="SUPFAM" id="SSF52833">
    <property type="entry name" value="Thioredoxin-like"/>
    <property type="match status" value="1"/>
</dbReference>
<dbReference type="Gene3D" id="2.60.120.260">
    <property type="entry name" value="Galactose-binding domain-like"/>
    <property type="match status" value="1"/>
</dbReference>
<dbReference type="OrthoDB" id="9811352at2"/>
<dbReference type="PANTHER" id="PTHR42852">
    <property type="entry name" value="THIOL:DISULFIDE INTERCHANGE PROTEIN DSBE"/>
    <property type="match status" value="1"/>
</dbReference>
<dbReference type="EMBL" id="CP014674">
    <property type="protein sequence ID" value="AOX17330.1"/>
    <property type="molecule type" value="Genomic_DNA"/>
</dbReference>
<dbReference type="Pfam" id="PF17991">
    <property type="entry name" value="Thioredoxin_10"/>
    <property type="match status" value="1"/>
</dbReference>
<dbReference type="InterPro" id="IPR050553">
    <property type="entry name" value="Thioredoxin_ResA/DsbE_sf"/>
</dbReference>
<name>A0A1D8UUL1_9PROT</name>
<dbReference type="Proteomes" id="UP000179145">
    <property type="component" value="Chromosome"/>
</dbReference>
<keyword evidence="2" id="KW-1185">Reference proteome</keyword>
<dbReference type="KEGG" id="kba:A0U89_09500"/>
<dbReference type="Pfam" id="PF08534">
    <property type="entry name" value="Redoxin"/>
    <property type="match status" value="1"/>
</dbReference>
<dbReference type="InterPro" id="IPR013740">
    <property type="entry name" value="Redoxin"/>
</dbReference>
<organism evidence="1 2">
    <name type="scientific">Kozakia baliensis</name>
    <dbReference type="NCBI Taxonomy" id="153496"/>
    <lineage>
        <taxon>Bacteria</taxon>
        <taxon>Pseudomonadati</taxon>
        <taxon>Pseudomonadota</taxon>
        <taxon>Alphaproteobacteria</taxon>
        <taxon>Acetobacterales</taxon>
        <taxon>Acetobacteraceae</taxon>
        <taxon>Kozakia</taxon>
    </lineage>
</organism>
<dbReference type="InterPro" id="IPR036249">
    <property type="entry name" value="Thioredoxin-like_sf"/>
</dbReference>
<dbReference type="eggNOG" id="COG0526">
    <property type="taxonomic scope" value="Bacteria"/>
</dbReference>
<accession>A0A1D8UUL1</accession>
<dbReference type="AlphaFoldDB" id="A0A1D8UUL1"/>
<dbReference type="InterPro" id="IPR013766">
    <property type="entry name" value="Thioredoxin_domain"/>
</dbReference>
<evidence type="ECO:0000313" key="1">
    <source>
        <dbReference type="EMBL" id="AOX17330.1"/>
    </source>
</evidence>
<gene>
    <name evidence="1" type="ORF">A0U89_09500</name>
</gene>
<dbReference type="CDD" id="cd03012">
    <property type="entry name" value="TlpA_like_DipZ_like"/>
    <property type="match status" value="1"/>
</dbReference>
<dbReference type="STRING" id="153496.A0U89_09500"/>
<proteinExistence type="predicted"/>
<dbReference type="RefSeq" id="WP_070402961.1">
    <property type="nucleotide sequence ID" value="NZ_BJVW01000001.1"/>
</dbReference>
<reference evidence="1 2" key="1">
    <citation type="journal article" date="2016" name="Microb. Cell Fact.">
        <title>Dissection of exopolysaccharide biosynthesis in Kozakia baliensis.</title>
        <authorList>
            <person name="Brandt J.U."/>
            <person name="Jakob F."/>
            <person name="Behr J."/>
            <person name="Geissler A.J."/>
            <person name="Vogel R.F."/>
        </authorList>
    </citation>
    <scope>NUCLEOTIDE SEQUENCE [LARGE SCALE GENOMIC DNA]</scope>
    <source>
        <strain evidence="1 2">DSM 14400</strain>
    </source>
</reference>
<dbReference type="InterPro" id="IPR041017">
    <property type="entry name" value="Thioredoxin_10"/>
</dbReference>
<evidence type="ECO:0000313" key="2">
    <source>
        <dbReference type="Proteomes" id="UP000179145"/>
    </source>
</evidence>